<gene>
    <name evidence="10" type="primary">sppA</name>
    <name evidence="10" type="ORF">J2R62_02265</name>
</gene>
<dbReference type="InterPro" id="IPR029045">
    <property type="entry name" value="ClpP/crotonase-like_dom_sf"/>
</dbReference>
<keyword evidence="6 8" id="KW-0472">Membrane</keyword>
<dbReference type="EMBL" id="JAFNAA010000002">
    <property type="protein sequence ID" value="MBO1107055.1"/>
    <property type="molecule type" value="Genomic_DNA"/>
</dbReference>
<protein>
    <submittedName>
        <fullName evidence="10">Signal peptide peptidase SppA</fullName>
        <ecNumber evidence="10">3.4.21.-</ecNumber>
    </submittedName>
</protein>
<keyword evidence="8" id="KW-1133">Transmembrane helix</keyword>
<evidence type="ECO:0000313" key="10">
    <source>
        <dbReference type="EMBL" id="MBO1107055.1"/>
    </source>
</evidence>
<comment type="subcellular location">
    <subcellularLocation>
        <location evidence="1">Membrane</location>
    </subcellularLocation>
</comment>
<name>A0A8I1W4F7_PLESH</name>
<dbReference type="InterPro" id="IPR002142">
    <property type="entry name" value="Peptidase_S49"/>
</dbReference>
<evidence type="ECO:0000256" key="6">
    <source>
        <dbReference type="ARBA" id="ARBA00023136"/>
    </source>
</evidence>
<dbReference type="Proteomes" id="UP000664658">
    <property type="component" value="Unassembled WGS sequence"/>
</dbReference>
<comment type="caution">
    <text evidence="10">The sequence shown here is derived from an EMBL/GenBank/DDBJ whole genome shotgun (WGS) entry which is preliminary data.</text>
</comment>
<dbReference type="InterPro" id="IPR004635">
    <property type="entry name" value="Pept_S49_SppA"/>
</dbReference>
<keyword evidence="3" id="KW-0645">Protease</keyword>
<evidence type="ECO:0000256" key="7">
    <source>
        <dbReference type="PIRSR" id="PIRSR001217-1"/>
    </source>
</evidence>
<evidence type="ECO:0000256" key="2">
    <source>
        <dbReference type="ARBA" id="ARBA00008683"/>
    </source>
</evidence>
<accession>A0A8I1W4F7</accession>
<feature type="domain" description="Peptidase S49" evidence="9">
    <location>
        <begin position="392"/>
        <end position="542"/>
    </location>
</feature>
<sequence>MRLLWRLVANLFTWTWRIINFIRQAALNLMLVVVVLIGVAIYGFLKPSTPVVKQGALLLDLSGVIVEEPRFSNPFQQLSRELLGSSTPLAENSVFDIVDAIRQAKDDKNIKGIVMFLNNLNAASVPSVEYIGKALKEFRESGKKVYAYADTYSQTQYYLASYANEVYMSPQGGVALNGLGMNALYYKDLLDKLKVSTHVFRVGTYKSAVEPFIRSDMSPEARENASRWLNLMWQNIRGDIAGNRNQHPSTLVPDADTLIKNLAQFGGDQAEYALQHKLVDKLVTRQQMNLLLTKTFGLDKTAQDFNYTTLNDYLAANPMDRTPRDGNIAVIIASGAIMDGIQQPGTIGGDSTADLLRQARTDSKIKAVVLRVDSPGGSAFASEIIRNEVVALKNAGKPVVISMGSMAASGGYWISADANYIVANPNTITGSIGIFGVLNTFENTLGSIGVNTDGVATGPLADLSVTKALNPQVSELIQMSINRGYSQFLSLVAQGRKMSVANVDKIAQGQVWLGVDAKQNGLVDELGDFDTAIEKAAELAKLDKVQLSWIQQQPSTRDLILSQFTAQLQAVLPSASGVPAPLMQTLKMWQEQTRMLTEFNDPNGRYAFCLNCGNLT</sequence>
<dbReference type="Gene3D" id="6.20.330.10">
    <property type="match status" value="1"/>
</dbReference>
<dbReference type="PANTHER" id="PTHR33209:SF1">
    <property type="entry name" value="PEPTIDASE S49 DOMAIN-CONTAINING PROTEIN"/>
    <property type="match status" value="1"/>
</dbReference>
<keyword evidence="8" id="KW-0812">Transmembrane</keyword>
<evidence type="ECO:0000256" key="1">
    <source>
        <dbReference type="ARBA" id="ARBA00004370"/>
    </source>
</evidence>
<dbReference type="NCBIfam" id="TIGR00706">
    <property type="entry name" value="SppA_dom"/>
    <property type="match status" value="1"/>
</dbReference>
<dbReference type="CDD" id="cd07023">
    <property type="entry name" value="S49_Sppa_N_C"/>
    <property type="match status" value="1"/>
</dbReference>
<dbReference type="InterPro" id="IPR047272">
    <property type="entry name" value="S49_SppA_C"/>
</dbReference>
<dbReference type="CDD" id="cd07018">
    <property type="entry name" value="S49_SppA_67K_type"/>
    <property type="match status" value="1"/>
</dbReference>
<dbReference type="NCBIfam" id="TIGR00705">
    <property type="entry name" value="SppA_67K"/>
    <property type="match status" value="1"/>
</dbReference>
<feature type="transmembrane region" description="Helical" evidence="8">
    <location>
        <begin position="21"/>
        <end position="45"/>
    </location>
</feature>
<evidence type="ECO:0000256" key="3">
    <source>
        <dbReference type="ARBA" id="ARBA00022670"/>
    </source>
</evidence>
<reference evidence="10" key="1">
    <citation type="submission" date="2021-03" db="EMBL/GenBank/DDBJ databases">
        <title>Plesiomonas shigelloides zfcc0051, isolated from zebrafish feces.</title>
        <authorList>
            <person name="Vanderhoek Z."/>
            <person name="Gaulke C."/>
        </authorList>
    </citation>
    <scope>NUCLEOTIDE SEQUENCE</scope>
    <source>
        <strain evidence="10">Zfcc0051</strain>
    </source>
</reference>
<dbReference type="AlphaFoldDB" id="A0A8I1W4F7"/>
<feature type="domain" description="Peptidase S49" evidence="9">
    <location>
        <begin position="138"/>
        <end position="290"/>
    </location>
</feature>
<evidence type="ECO:0000256" key="8">
    <source>
        <dbReference type="SAM" id="Phobius"/>
    </source>
</evidence>
<dbReference type="InterPro" id="IPR047217">
    <property type="entry name" value="S49_SppA_67K_type_N"/>
</dbReference>
<dbReference type="Gene3D" id="3.90.226.10">
    <property type="entry name" value="2-enoyl-CoA Hydratase, Chain A, domain 1"/>
    <property type="match status" value="3"/>
</dbReference>
<dbReference type="Pfam" id="PF01343">
    <property type="entry name" value="Peptidase_S49"/>
    <property type="match status" value="2"/>
</dbReference>
<comment type="similarity">
    <text evidence="2">Belongs to the peptidase S49 family.</text>
</comment>
<dbReference type="GO" id="GO:0016020">
    <property type="term" value="C:membrane"/>
    <property type="evidence" value="ECO:0007669"/>
    <property type="project" value="UniProtKB-SubCell"/>
</dbReference>
<feature type="active site" description="Nucleophile" evidence="7">
    <location>
        <position position="409"/>
    </location>
</feature>
<keyword evidence="5" id="KW-0720">Serine protease</keyword>
<dbReference type="SUPFAM" id="SSF52096">
    <property type="entry name" value="ClpP/crotonase"/>
    <property type="match status" value="2"/>
</dbReference>
<keyword evidence="4 10" id="KW-0378">Hydrolase</keyword>
<dbReference type="NCBIfam" id="NF008195">
    <property type="entry name" value="PRK10949.1"/>
    <property type="match status" value="1"/>
</dbReference>
<evidence type="ECO:0000256" key="4">
    <source>
        <dbReference type="ARBA" id="ARBA00022801"/>
    </source>
</evidence>
<dbReference type="RefSeq" id="WP_207541555.1">
    <property type="nucleotide sequence ID" value="NZ_JAFNAA010000002.1"/>
</dbReference>
<evidence type="ECO:0000256" key="5">
    <source>
        <dbReference type="ARBA" id="ARBA00022825"/>
    </source>
</evidence>
<organism evidence="10 11">
    <name type="scientific">Plesiomonas shigelloides</name>
    <name type="common">Aeromonas shigelloides</name>
    <dbReference type="NCBI Taxonomy" id="703"/>
    <lineage>
        <taxon>Bacteria</taxon>
        <taxon>Pseudomonadati</taxon>
        <taxon>Pseudomonadota</taxon>
        <taxon>Gammaproteobacteria</taxon>
        <taxon>Enterobacterales</taxon>
        <taxon>Enterobacteriaceae</taxon>
        <taxon>Plesiomonas</taxon>
    </lineage>
</organism>
<proteinExistence type="inferred from homology"/>
<feature type="active site" description="Proton donor/acceptor" evidence="7">
    <location>
        <position position="206"/>
    </location>
</feature>
<dbReference type="PANTHER" id="PTHR33209">
    <property type="entry name" value="PROTEASE 4"/>
    <property type="match status" value="1"/>
</dbReference>
<dbReference type="GO" id="GO:0008236">
    <property type="term" value="F:serine-type peptidase activity"/>
    <property type="evidence" value="ECO:0007669"/>
    <property type="project" value="UniProtKB-KW"/>
</dbReference>
<evidence type="ECO:0000313" key="11">
    <source>
        <dbReference type="Proteomes" id="UP000664658"/>
    </source>
</evidence>
<dbReference type="PIRSF" id="PIRSF001217">
    <property type="entry name" value="Protease_4_SppA"/>
    <property type="match status" value="1"/>
</dbReference>
<evidence type="ECO:0000259" key="9">
    <source>
        <dbReference type="Pfam" id="PF01343"/>
    </source>
</evidence>
<dbReference type="GO" id="GO:0006465">
    <property type="term" value="P:signal peptide processing"/>
    <property type="evidence" value="ECO:0007669"/>
    <property type="project" value="InterPro"/>
</dbReference>
<dbReference type="InterPro" id="IPR004634">
    <property type="entry name" value="Pept_S49_pIV"/>
</dbReference>
<dbReference type="EC" id="3.4.21.-" evidence="10"/>